<protein>
    <submittedName>
        <fullName evidence="1">Uncharacterized protein</fullName>
    </submittedName>
</protein>
<dbReference type="EMBL" id="JBBJCI010000035">
    <property type="protein sequence ID" value="KAK7253326.1"/>
    <property type="molecule type" value="Genomic_DNA"/>
</dbReference>
<proteinExistence type="predicted"/>
<evidence type="ECO:0000313" key="1">
    <source>
        <dbReference type="EMBL" id="KAK7253326.1"/>
    </source>
</evidence>
<evidence type="ECO:0000313" key="2">
    <source>
        <dbReference type="Proteomes" id="UP001363151"/>
    </source>
</evidence>
<accession>A0ABR1GB67</accession>
<organism evidence="1 2">
    <name type="scientific">Aureococcus anophagefferens</name>
    <name type="common">Harmful bloom alga</name>
    <dbReference type="NCBI Taxonomy" id="44056"/>
    <lineage>
        <taxon>Eukaryota</taxon>
        <taxon>Sar</taxon>
        <taxon>Stramenopiles</taxon>
        <taxon>Ochrophyta</taxon>
        <taxon>Pelagophyceae</taxon>
        <taxon>Pelagomonadales</taxon>
        <taxon>Pelagomonadaceae</taxon>
        <taxon>Aureococcus</taxon>
    </lineage>
</organism>
<keyword evidence="2" id="KW-1185">Reference proteome</keyword>
<sequence length="204" mass="21080">MGAGASSKTAFEADAERYASKAKAEAKDAEAHAAAMATTVKGLALAEKHELHVHCQKTINTFMDDFGAAVGALGLADAVGVSVDFTLFGSDVSAGRTPLSLGKRMPTWKSLADHPSAPPAKGRAPGKFCAEVVAELEEALLGFVKHLEALVVHTVVGFEHAAAFCFSDLSFSVALDPVPMLQESINLTATVSIDASKLGEPAAS</sequence>
<dbReference type="Proteomes" id="UP001363151">
    <property type="component" value="Unassembled WGS sequence"/>
</dbReference>
<name>A0ABR1GB67_AURAN</name>
<reference evidence="1 2" key="1">
    <citation type="submission" date="2024-03" db="EMBL/GenBank/DDBJ databases">
        <title>Aureococcus anophagefferens CCMP1851 and Kratosvirus quantuckense: Draft genome of a second virus-susceptible host strain in the model system.</title>
        <authorList>
            <person name="Chase E."/>
            <person name="Truchon A.R."/>
            <person name="Schepens W."/>
            <person name="Wilhelm S.W."/>
        </authorList>
    </citation>
    <scope>NUCLEOTIDE SEQUENCE [LARGE SCALE GENOMIC DNA]</scope>
    <source>
        <strain evidence="1 2">CCMP1851</strain>
    </source>
</reference>
<comment type="caution">
    <text evidence="1">The sequence shown here is derived from an EMBL/GenBank/DDBJ whole genome shotgun (WGS) entry which is preliminary data.</text>
</comment>
<gene>
    <name evidence="1" type="ORF">SO694_00001359</name>
</gene>